<dbReference type="GO" id="GO:0005737">
    <property type="term" value="C:cytoplasm"/>
    <property type="evidence" value="ECO:0007669"/>
    <property type="project" value="UniProtKB-SubCell"/>
</dbReference>
<dbReference type="GO" id="GO:0005085">
    <property type="term" value="F:guanyl-nucleotide exchange factor activity"/>
    <property type="evidence" value="ECO:0007669"/>
    <property type="project" value="InterPro"/>
</dbReference>
<feature type="compositionally biased region" description="Acidic residues" evidence="3">
    <location>
        <begin position="159"/>
        <end position="176"/>
    </location>
</feature>
<comment type="caution">
    <text evidence="5">The sequence shown here is derived from an EMBL/GenBank/DDBJ whole genome shotgun (WGS) entry which is preliminary data.</text>
</comment>
<evidence type="ECO:0000313" key="5">
    <source>
        <dbReference type="EMBL" id="CAB9499510.1"/>
    </source>
</evidence>
<dbReference type="Gene3D" id="1.10.1000.11">
    <property type="entry name" value="Arf Nucleotide-binding Site Opener,domain 2"/>
    <property type="match status" value="1"/>
</dbReference>
<feature type="region of interest" description="Disordered" evidence="3">
    <location>
        <begin position="995"/>
        <end position="1027"/>
    </location>
</feature>
<feature type="compositionally biased region" description="Basic and acidic residues" evidence="3">
    <location>
        <begin position="1684"/>
        <end position="1693"/>
    </location>
</feature>
<dbReference type="InterPro" id="IPR035999">
    <property type="entry name" value="Sec7_dom_sf"/>
</dbReference>
<dbReference type="SUPFAM" id="SSF48425">
    <property type="entry name" value="Sec7 domain"/>
    <property type="match status" value="1"/>
</dbReference>
<evidence type="ECO:0000256" key="2">
    <source>
        <dbReference type="ARBA" id="ARBA00022490"/>
    </source>
</evidence>
<dbReference type="PANTHER" id="PTHR10663:SF375">
    <property type="entry name" value="LD29171P"/>
    <property type="match status" value="1"/>
</dbReference>
<dbReference type="InterPro" id="IPR023394">
    <property type="entry name" value="Sec7_C_sf"/>
</dbReference>
<dbReference type="CDD" id="cd00171">
    <property type="entry name" value="Sec7"/>
    <property type="match status" value="1"/>
</dbReference>
<accession>A0A9N8H504</accession>
<keyword evidence="2" id="KW-0963">Cytoplasm</keyword>
<dbReference type="EMBL" id="CAICTM010000062">
    <property type="protein sequence ID" value="CAB9499510.1"/>
    <property type="molecule type" value="Genomic_DNA"/>
</dbReference>
<dbReference type="Pfam" id="PF09324">
    <property type="entry name" value="Sec7-like_HDS"/>
    <property type="match status" value="1"/>
</dbReference>
<reference evidence="5" key="1">
    <citation type="submission" date="2020-06" db="EMBL/GenBank/DDBJ databases">
        <authorList>
            <consortium name="Plant Systems Biology data submission"/>
        </authorList>
    </citation>
    <scope>NUCLEOTIDE SEQUENCE</scope>
    <source>
        <strain evidence="5">D6</strain>
    </source>
</reference>
<dbReference type="Gene3D" id="1.10.220.20">
    <property type="match status" value="1"/>
</dbReference>
<feature type="region of interest" description="Disordered" evidence="3">
    <location>
        <begin position="1801"/>
        <end position="1826"/>
    </location>
</feature>
<feature type="region of interest" description="Disordered" evidence="3">
    <location>
        <begin position="704"/>
        <end position="731"/>
    </location>
</feature>
<evidence type="ECO:0000256" key="1">
    <source>
        <dbReference type="ARBA" id="ARBA00004496"/>
    </source>
</evidence>
<evidence type="ECO:0000256" key="3">
    <source>
        <dbReference type="SAM" id="MobiDB-lite"/>
    </source>
</evidence>
<dbReference type="InterPro" id="IPR032691">
    <property type="entry name" value="Mon2/Sec7/BIG1-like_HUS"/>
</dbReference>
<name>A0A9N8H504_9STRA</name>
<dbReference type="SUPFAM" id="SSF48371">
    <property type="entry name" value="ARM repeat"/>
    <property type="match status" value="1"/>
</dbReference>
<dbReference type="InterPro" id="IPR016024">
    <property type="entry name" value="ARM-type_fold"/>
</dbReference>
<feature type="compositionally biased region" description="Low complexity" evidence="3">
    <location>
        <begin position="1218"/>
        <end position="1231"/>
    </location>
</feature>
<keyword evidence="6" id="KW-1185">Reference proteome</keyword>
<feature type="compositionally biased region" description="Basic residues" evidence="3">
    <location>
        <begin position="1015"/>
        <end position="1026"/>
    </location>
</feature>
<protein>
    <submittedName>
        <fullName evidence="5">Inhibited guanine nucleotide-exchange protein 1</fullName>
    </submittedName>
</protein>
<feature type="region of interest" description="Disordered" evidence="3">
    <location>
        <begin position="159"/>
        <end position="182"/>
    </location>
</feature>
<evidence type="ECO:0000313" key="6">
    <source>
        <dbReference type="Proteomes" id="UP001153069"/>
    </source>
</evidence>
<dbReference type="SMART" id="SM00222">
    <property type="entry name" value="Sec7"/>
    <property type="match status" value="1"/>
</dbReference>
<dbReference type="FunFam" id="1.10.1000.11:FF:000003">
    <property type="entry name" value="Brefeldin A-inhibited guanine nucleotide-exchange protein 1"/>
    <property type="match status" value="1"/>
</dbReference>
<organism evidence="5 6">
    <name type="scientific">Seminavis robusta</name>
    <dbReference type="NCBI Taxonomy" id="568900"/>
    <lineage>
        <taxon>Eukaryota</taxon>
        <taxon>Sar</taxon>
        <taxon>Stramenopiles</taxon>
        <taxon>Ochrophyta</taxon>
        <taxon>Bacillariophyta</taxon>
        <taxon>Bacillariophyceae</taxon>
        <taxon>Bacillariophycidae</taxon>
        <taxon>Naviculales</taxon>
        <taxon>Naviculaceae</taxon>
        <taxon>Seminavis</taxon>
    </lineage>
</organism>
<feature type="domain" description="SEC7" evidence="4">
    <location>
        <begin position="735"/>
        <end position="930"/>
    </location>
</feature>
<dbReference type="Pfam" id="PF01369">
    <property type="entry name" value="Sec7"/>
    <property type="match status" value="1"/>
</dbReference>
<dbReference type="InterPro" id="IPR015403">
    <property type="entry name" value="Mon2/Sec7/BIG1-like_HDS"/>
</dbReference>
<dbReference type="OrthoDB" id="430364at2759"/>
<feature type="region of interest" description="Disordered" evidence="3">
    <location>
        <begin position="1"/>
        <end position="85"/>
    </location>
</feature>
<feature type="region of interest" description="Disordered" evidence="3">
    <location>
        <begin position="1187"/>
        <end position="1232"/>
    </location>
</feature>
<dbReference type="InterPro" id="IPR000904">
    <property type="entry name" value="Sec7_dom"/>
</dbReference>
<feature type="compositionally biased region" description="Basic and acidic residues" evidence="3">
    <location>
        <begin position="1193"/>
        <end position="1207"/>
    </location>
</feature>
<dbReference type="PROSITE" id="PS50190">
    <property type="entry name" value="SEC7"/>
    <property type="match status" value="1"/>
</dbReference>
<dbReference type="Pfam" id="PF12783">
    <property type="entry name" value="Sec7-like_HUS"/>
    <property type="match status" value="1"/>
</dbReference>
<feature type="compositionally biased region" description="Polar residues" evidence="3">
    <location>
        <begin position="719"/>
        <end position="730"/>
    </location>
</feature>
<dbReference type="GO" id="GO:0032012">
    <property type="term" value="P:regulation of ARF protein signal transduction"/>
    <property type="evidence" value="ECO:0007669"/>
    <property type="project" value="InterPro"/>
</dbReference>
<feature type="compositionally biased region" description="Low complexity" evidence="3">
    <location>
        <begin position="47"/>
        <end position="63"/>
    </location>
</feature>
<gene>
    <name evidence="5" type="ORF">SEMRO_63_G035620.1</name>
</gene>
<dbReference type="Proteomes" id="UP001153069">
    <property type="component" value="Unassembled WGS sequence"/>
</dbReference>
<feature type="region of interest" description="Disordered" evidence="3">
    <location>
        <begin position="367"/>
        <end position="396"/>
    </location>
</feature>
<feature type="compositionally biased region" description="Basic and acidic residues" evidence="3">
    <location>
        <begin position="1801"/>
        <end position="1820"/>
    </location>
</feature>
<evidence type="ECO:0000259" key="4">
    <source>
        <dbReference type="PROSITE" id="PS50190"/>
    </source>
</evidence>
<comment type="subcellular location">
    <subcellularLocation>
        <location evidence="1">Cytoplasm</location>
    </subcellularLocation>
</comment>
<feature type="region of interest" description="Disordered" evidence="3">
    <location>
        <begin position="1684"/>
        <end position="1703"/>
    </location>
</feature>
<dbReference type="PANTHER" id="PTHR10663">
    <property type="entry name" value="GUANYL-NUCLEOTIDE EXCHANGE FACTOR"/>
    <property type="match status" value="1"/>
</dbReference>
<sequence>MVEANGGVRMSETEEEATPKVNNTKVVDVSKAGPPLTADTTTDDAVDLVATSGGVPNGESSNGSKEKGSNKSTTASISTPGGTAARGVGMRIHVDTPIPNADRCLRILRKFLHKTRPKIAAEYGGTKSAGLMRFFRSSSVKEDPTFVPYGKLVKELLEGEEDNDEGDLTDTDEDNSEQNTNITDESDFVVDSILGASGDSMAKARASVAAFCHLLSVWSHASSRFFEQQDTKSQEAFSEILFAGIDTATELVSHGCLDGVEICNLASADDYHPCINIFAQSILVADVTLERSELAAMKFLLSAGCRVKPGEDALLRGTHLLQTIRMLYHIYLTTDCEANRTTARAALQQLVTSIFARLVRTQVNMDMSTSAPSTPASIRSEPSTPNTPNNGCNSNIFPSENHRDAFLVLRSICKLSMRNMPDPSMHSHIGLQTSGSNAMWDGDQDGTESDGVAGVAETPRPKEQPHLVFTGAIHPAMESKVLALELLHYVLENVKFTREFVLRSGPQFHSAIRNYLCVSLLKNCTSDNSRVVHLSLRMFALLVRNFRAILKNEVEAFVTNVFFVILDSKNSPIEHKSLVVTLFEEICSDPNTLAEIFLNYDCDLSAVDLFHRIVNTLSRVARSDAEEPKSGTTIGLVAGAGAARAEKMRNEHRELRLDAMRALRQVLASLHASIVEPMGNRNSANLEALSDAVDNFPPEEISSVASADNSVGSAPGTPTRASKNGESGKQSLVEIYDSKKKRRQEESEAVLRFNQKPAAGIKYAAECGHVDGDEPSDIARYLLVNKDKFEKTQIGEYLGREAEYQGGMALKVLNEYVRLMDFVGLQFDDAIRYYLSGFRLPGEAQKIDRIMEKFAERYTDQNQDIFPSADVAFILAFSIIMLNTDLHNPAIKEERRMTRDGFIRNNRGICDGQDLPDEFLYGIFDRIKANPISLKEDDEAREKAGDGKKAGTTNLPSALSPAIFFSSHYDDMDRTRETNFQKERDHIVRTTESLLKRRRHSAHHPAEKKSAASRSGHHGKRAHSKFVRTEDSGLRDEYVSPMFEVTWGPALAAFSTAMESANGTVGALENIATDEELELAAENAAETIEVCLTGFKLAICTAGLCGNEIARDAYMLALSRFSQLGTGVLLEPRHLRCIQTVLSLGRDDGELLGSTWEHVFKALAEINRFHQLFHLMARNDRAAAAAAARRRKRMEERAERQRERETQSVDSLDDMDSSTRSGSQWSQSGSLAEEDLFSDDEDLFFDDEMDGKAIDEANARVVYEAVSESMIQAIYERSSSLSTKGAKEFIFELCRVSRMEISVSGYGGHVGSDANTVDLTKVQYRQHHSLLSNNTNGDQQFHHSQPNIYSLQKLVEATHYNMDSRPRLFFSEIWTTVSGHLTSTALHSNPAVAMYAVDSFRQLSIQFLQRGETEGFENQKRFLKPLETVMSRSEHVSTKELLLKCVERIVFMFGCDDVESEVGGHRKGSLKSGWVAILRIIGIAGRDEDESVAKMGYDMLKEQLRKSVEIEQRGERAANPQSSSILAEHFVDAIDALFAYVGGVHEELSAAAIDELLSLCKYLGDEGMPLPPLRRKTSHLSVNGDGEPNGGKGGAKDFEHWWPILLGLSRSVDHPNVAVRSKALSGLLKITEQYFLARGGKGPAAEDRVQTLRLIFRGILTPVLEFAETSSNTKPPPLPDDFVRHLTGDKAGEPEQSSGGDVGEGGWLETTFDEFMDGCVSICLKSISVFEDDLLAEEIFAILNTCLLSDSGELAVRGLKRLEKFVAEELDSKYVTDNTWATVSHMLRRCLNLRGLPKLKDSTSRAGNGEERSELNAESEHTEDEDDIREFVMEDSLLPGRRYVGSNVVMVIGSFLMNERFVGEISMNWRLFLVTGLGRGIRDWEQAATVISRFGSKASETRPVPPDYRETAVYGRKWMSSIILSLAPTQSVAYTPAPSDPTASIVAEAQKVVKEQTQKLLSAFIAKENTASQKGASPDDTVLYEVSRDLVLEFLSGFGKMDSAILHHLDWLNPVLLSWCTRSKHKPIQQAVHDLLENTSPASPPKK</sequence>
<proteinExistence type="predicted"/>